<organism evidence="2 3">
    <name type="scientific">Grifola frondosa</name>
    <name type="common">Maitake</name>
    <name type="synonym">Polyporus frondosus</name>
    <dbReference type="NCBI Taxonomy" id="5627"/>
    <lineage>
        <taxon>Eukaryota</taxon>
        <taxon>Fungi</taxon>
        <taxon>Dikarya</taxon>
        <taxon>Basidiomycota</taxon>
        <taxon>Agaricomycotina</taxon>
        <taxon>Agaricomycetes</taxon>
        <taxon>Polyporales</taxon>
        <taxon>Grifolaceae</taxon>
        <taxon>Grifola</taxon>
    </lineage>
</organism>
<comment type="caution">
    <text evidence="2">The sequence shown here is derived from an EMBL/GenBank/DDBJ whole genome shotgun (WGS) entry which is preliminary data.</text>
</comment>
<dbReference type="EMBL" id="LUGG01000032">
    <property type="protein sequence ID" value="OBZ66229.1"/>
    <property type="molecule type" value="Genomic_DNA"/>
</dbReference>
<reference evidence="2 3" key="1">
    <citation type="submission" date="2016-03" db="EMBL/GenBank/DDBJ databases">
        <title>Whole genome sequencing of Grifola frondosa 9006-11.</title>
        <authorList>
            <person name="Min B."/>
            <person name="Park H."/>
            <person name="Kim J.-G."/>
            <person name="Cho H."/>
            <person name="Oh Y.-L."/>
            <person name="Kong W.-S."/>
            <person name="Choi I.-G."/>
        </authorList>
    </citation>
    <scope>NUCLEOTIDE SEQUENCE [LARGE SCALE GENOMIC DNA]</scope>
    <source>
        <strain evidence="2 3">9006-11</strain>
    </source>
</reference>
<dbReference type="AlphaFoldDB" id="A0A1C7LQR0"/>
<evidence type="ECO:0000313" key="3">
    <source>
        <dbReference type="Proteomes" id="UP000092993"/>
    </source>
</evidence>
<feature type="region of interest" description="Disordered" evidence="1">
    <location>
        <begin position="1"/>
        <end position="24"/>
    </location>
</feature>
<sequence length="94" mass="10332">MLHHLSIHRARPHNTPGKNHHRTFRAYFSHSAPNDLRSAASSFLARRTPTAIHHAYHTAKKPTRTTSEPLPLPNTPHSATQPPAKGSPARAPSA</sequence>
<evidence type="ECO:0000313" key="2">
    <source>
        <dbReference type="EMBL" id="OBZ66229.1"/>
    </source>
</evidence>
<feature type="region of interest" description="Disordered" evidence="1">
    <location>
        <begin position="51"/>
        <end position="94"/>
    </location>
</feature>
<proteinExistence type="predicted"/>
<protein>
    <submittedName>
        <fullName evidence="2">Uncharacterized protein</fullName>
    </submittedName>
</protein>
<gene>
    <name evidence="2" type="ORF">A0H81_13812</name>
</gene>
<feature type="compositionally biased region" description="Basic residues" evidence="1">
    <location>
        <begin position="54"/>
        <end position="63"/>
    </location>
</feature>
<dbReference type="Proteomes" id="UP000092993">
    <property type="component" value="Unassembled WGS sequence"/>
</dbReference>
<accession>A0A1C7LQR0</accession>
<dbReference type="OrthoDB" id="422086at2759"/>
<evidence type="ECO:0000256" key="1">
    <source>
        <dbReference type="SAM" id="MobiDB-lite"/>
    </source>
</evidence>
<keyword evidence="3" id="KW-1185">Reference proteome</keyword>
<name>A0A1C7LQR0_GRIFR</name>